<comment type="caution">
    <text evidence="1">The sequence shown here is derived from an EMBL/GenBank/DDBJ whole genome shotgun (WGS) entry which is preliminary data.</text>
</comment>
<accession>X1E3D1</accession>
<organism evidence="1">
    <name type="scientific">marine sediment metagenome</name>
    <dbReference type="NCBI Taxonomy" id="412755"/>
    <lineage>
        <taxon>unclassified sequences</taxon>
        <taxon>metagenomes</taxon>
        <taxon>ecological metagenomes</taxon>
    </lineage>
</organism>
<reference evidence="1" key="1">
    <citation type="journal article" date="2014" name="Front. Microbiol.">
        <title>High frequency of phylogenetically diverse reductive dehalogenase-homologous genes in deep subseafloor sedimentary metagenomes.</title>
        <authorList>
            <person name="Kawai M."/>
            <person name="Futagami T."/>
            <person name="Toyoda A."/>
            <person name="Takaki Y."/>
            <person name="Nishi S."/>
            <person name="Hori S."/>
            <person name="Arai W."/>
            <person name="Tsubouchi T."/>
            <person name="Morono Y."/>
            <person name="Uchiyama I."/>
            <person name="Ito T."/>
            <person name="Fujiyama A."/>
            <person name="Inagaki F."/>
            <person name="Takami H."/>
        </authorList>
    </citation>
    <scope>NUCLEOTIDE SEQUENCE</scope>
    <source>
        <strain evidence="1">Expedition CK06-06</strain>
    </source>
</reference>
<gene>
    <name evidence="1" type="ORF">S01H4_45965</name>
</gene>
<dbReference type="AlphaFoldDB" id="X1E3D1"/>
<name>X1E3D1_9ZZZZ</name>
<evidence type="ECO:0000313" key="1">
    <source>
        <dbReference type="EMBL" id="GAH03168.1"/>
    </source>
</evidence>
<sequence>MPSLANYWIATSFKDYLVENKKRLEKKYIVPLDYFHILLII</sequence>
<proteinExistence type="predicted"/>
<protein>
    <submittedName>
        <fullName evidence="1">Uncharacterized protein</fullName>
    </submittedName>
</protein>
<feature type="non-terminal residue" evidence="1">
    <location>
        <position position="41"/>
    </location>
</feature>
<dbReference type="EMBL" id="BART01025634">
    <property type="protein sequence ID" value="GAH03168.1"/>
    <property type="molecule type" value="Genomic_DNA"/>
</dbReference>